<dbReference type="GO" id="GO:0001530">
    <property type="term" value="F:lipopolysaccharide binding"/>
    <property type="evidence" value="ECO:0007669"/>
    <property type="project" value="InterPro"/>
</dbReference>
<proteinExistence type="inferred from homology"/>
<evidence type="ECO:0000256" key="4">
    <source>
        <dbReference type="HAMAP-Rule" id="MF_01914"/>
    </source>
</evidence>
<dbReference type="GO" id="GO:0017089">
    <property type="term" value="F:glycolipid transfer activity"/>
    <property type="evidence" value="ECO:0007669"/>
    <property type="project" value="TreeGrafter"/>
</dbReference>
<sequence length="166" mass="18127" precursor="true">MSFINSRCLCILSIIGLSIFSQSSFALPNDREQPINISANQAHKNSKQGVTVYKGNVIMTQGSINITADKVTIHDNNGEVDKIVATGTPATFKQQPKPESGLVTAQALTLEYELKKESLVLLNEALLKQEGKTTRSNKITYDIKTAVMNAGDDTGRVQMIIKTTQK</sequence>
<dbReference type="Proteomes" id="UP000242502">
    <property type="component" value="Unassembled WGS sequence"/>
</dbReference>
<gene>
    <name evidence="4" type="primary">lptA</name>
    <name evidence="6" type="ORF">AB835_06530</name>
</gene>
<evidence type="ECO:0000313" key="7">
    <source>
        <dbReference type="Proteomes" id="UP000242502"/>
    </source>
</evidence>
<accession>A0A1D2QQN9</accession>
<dbReference type="GO" id="GO:0009279">
    <property type="term" value="C:cell outer membrane"/>
    <property type="evidence" value="ECO:0007669"/>
    <property type="project" value="TreeGrafter"/>
</dbReference>
<evidence type="ECO:0000256" key="3">
    <source>
        <dbReference type="ARBA" id="ARBA00022764"/>
    </source>
</evidence>
<comment type="subunit">
    <text evidence="4">Component of the lipopolysaccharide transport and assembly complex.</text>
</comment>
<evidence type="ECO:0000256" key="1">
    <source>
        <dbReference type="ARBA" id="ARBA00022448"/>
    </source>
</evidence>
<comment type="caution">
    <text evidence="6">The sequence shown here is derived from an EMBL/GenBank/DDBJ whole genome shotgun (WGS) entry which is preliminary data.</text>
</comment>
<dbReference type="InterPro" id="IPR014340">
    <property type="entry name" value="LptA"/>
</dbReference>
<dbReference type="InterPro" id="IPR052037">
    <property type="entry name" value="LPS_export_LptA"/>
</dbReference>
<dbReference type="GO" id="GO:0030288">
    <property type="term" value="C:outer membrane-bounded periplasmic space"/>
    <property type="evidence" value="ECO:0007669"/>
    <property type="project" value="TreeGrafter"/>
</dbReference>
<dbReference type="PANTHER" id="PTHR36504">
    <property type="entry name" value="LIPOPOLYSACCHARIDE EXPORT SYSTEM PROTEIN LPTA"/>
    <property type="match status" value="1"/>
</dbReference>
<dbReference type="EMBL" id="MDLC01000018">
    <property type="protein sequence ID" value="ODS23882.1"/>
    <property type="molecule type" value="Genomic_DNA"/>
</dbReference>
<dbReference type="NCBIfam" id="TIGR03002">
    <property type="entry name" value="outer_YhbN_LptA"/>
    <property type="match status" value="1"/>
</dbReference>
<protein>
    <recommendedName>
        <fullName evidence="4">Lipopolysaccharide export system protein LptA</fullName>
    </recommendedName>
</protein>
<dbReference type="STRING" id="62101.AB835_06530"/>
<dbReference type="PANTHER" id="PTHR36504:SF1">
    <property type="entry name" value="LIPOPOLYSACCHARIDE EXPORT SYSTEM PROTEIN LPTA"/>
    <property type="match status" value="1"/>
</dbReference>
<evidence type="ECO:0000313" key="6">
    <source>
        <dbReference type="EMBL" id="ODS23882.1"/>
    </source>
</evidence>
<feature type="chain" id="PRO_5009006180" description="Lipopolysaccharide export system protein LptA" evidence="4">
    <location>
        <begin position="27"/>
        <end position="166"/>
    </location>
</feature>
<keyword evidence="2 4" id="KW-0732">Signal</keyword>
<reference evidence="6 7" key="1">
    <citation type="journal article" date="2016" name="Appl. Environ. Microbiol.">
        <title>Lack of Overt Genome Reduction in the Bryostatin-Producing Bryozoan Symbiont "Candidatus Endobugula sertula".</title>
        <authorList>
            <person name="Miller I.J."/>
            <person name="Vanee N."/>
            <person name="Fong S.S."/>
            <person name="Lim-Fong G.E."/>
            <person name="Kwan J.C."/>
        </authorList>
    </citation>
    <scope>NUCLEOTIDE SEQUENCE [LARGE SCALE GENOMIC DNA]</scope>
    <source>
        <strain evidence="6">AB1-4</strain>
    </source>
</reference>
<keyword evidence="3 4" id="KW-0574">Periplasm</keyword>
<dbReference type="Pfam" id="PF03968">
    <property type="entry name" value="LptD_N"/>
    <property type="match status" value="1"/>
</dbReference>
<dbReference type="GO" id="GO:0043165">
    <property type="term" value="P:Gram-negative-bacterium-type cell outer membrane assembly"/>
    <property type="evidence" value="ECO:0007669"/>
    <property type="project" value="UniProtKB-UniRule"/>
</dbReference>
<dbReference type="HAMAP" id="MF_01914">
    <property type="entry name" value="LPS_assembly_LptA"/>
    <property type="match status" value="1"/>
</dbReference>
<dbReference type="AlphaFoldDB" id="A0A1D2QQN9"/>
<comment type="similarity">
    <text evidence="4">Belongs to the LptA family.</text>
</comment>
<keyword evidence="1 4" id="KW-0813">Transport</keyword>
<evidence type="ECO:0000259" key="5">
    <source>
        <dbReference type="Pfam" id="PF03968"/>
    </source>
</evidence>
<feature type="domain" description="Organic solvent tolerance-like N-terminal" evidence="5">
    <location>
        <begin position="36"/>
        <end position="145"/>
    </location>
</feature>
<name>A0A1D2QQN9_9GAMM</name>
<dbReference type="Gene3D" id="2.60.450.10">
    <property type="entry name" value="Lipopolysaccharide (LPS) transport protein A like domain"/>
    <property type="match status" value="1"/>
</dbReference>
<comment type="function">
    <text evidence="4">Involved in the assembly of lipopolysaccharide (LPS). Required for the translocation of LPS from the inner membrane to the outer membrane. May form a bridge between the inner membrane and the outer membrane, via interactions with LptC and LptD, thereby facilitating LPS transfer across the periplasm.</text>
</comment>
<organism evidence="6 7">
    <name type="scientific">Candidatus Endobugula sertula</name>
    <name type="common">Bugula neritina bacterial symbiont</name>
    <dbReference type="NCBI Taxonomy" id="62101"/>
    <lineage>
        <taxon>Bacteria</taxon>
        <taxon>Pseudomonadati</taxon>
        <taxon>Pseudomonadota</taxon>
        <taxon>Gammaproteobacteria</taxon>
        <taxon>Cellvibrionales</taxon>
        <taxon>Cellvibrionaceae</taxon>
        <taxon>Candidatus Endobugula</taxon>
    </lineage>
</organism>
<comment type="subcellular location">
    <subcellularLocation>
        <location evidence="4">Periplasm</location>
    </subcellularLocation>
</comment>
<dbReference type="InterPro" id="IPR005653">
    <property type="entry name" value="OstA-like_N"/>
</dbReference>
<dbReference type="GO" id="GO:0015920">
    <property type="term" value="P:lipopolysaccharide transport"/>
    <property type="evidence" value="ECO:0007669"/>
    <property type="project" value="UniProtKB-UniRule"/>
</dbReference>
<feature type="signal peptide" evidence="4">
    <location>
        <begin position="1"/>
        <end position="26"/>
    </location>
</feature>
<evidence type="ECO:0000256" key="2">
    <source>
        <dbReference type="ARBA" id="ARBA00022729"/>
    </source>
</evidence>